<proteinExistence type="inferred from homology"/>
<dbReference type="PROSITE" id="PS00237">
    <property type="entry name" value="G_PROTEIN_RECEP_F1_1"/>
    <property type="match status" value="1"/>
</dbReference>
<dbReference type="Gene3D" id="1.20.1070.10">
    <property type="entry name" value="Rhodopsin 7-helix transmembrane proteins"/>
    <property type="match status" value="1"/>
</dbReference>
<evidence type="ECO:0000256" key="6">
    <source>
        <dbReference type="ARBA" id="ARBA00023136"/>
    </source>
</evidence>
<dbReference type="SUPFAM" id="SSF81321">
    <property type="entry name" value="Family A G protein-coupled receptor-like"/>
    <property type="match status" value="1"/>
</dbReference>
<dbReference type="STRING" id="45351.A7S2J8"/>
<feature type="transmembrane region" description="Helical" evidence="11">
    <location>
        <begin position="20"/>
        <end position="41"/>
    </location>
</feature>
<evidence type="ECO:0000256" key="7">
    <source>
        <dbReference type="ARBA" id="ARBA00023170"/>
    </source>
</evidence>
<sequence>MANESGITRESSDYNKTGWIVAFTAVAVATIVGNSLTLAVFHRTKMFHRRSSYLLINLTVADGLVGVLSIPLFIYILCVRDVGSVLSNVYTFQDIFLGLTSVTSLMFISAERFYAVRYPLKYRSLSTRPHVIMILLSWTFAGFIASARILTTLGLLDTMTLTYLMGNMNIKEDFSQIKTDLKGKFHYVIIINYCSFVLANCKGAKGL</sequence>
<dbReference type="GO" id="GO:0005886">
    <property type="term" value="C:plasma membrane"/>
    <property type="evidence" value="ECO:0000318"/>
    <property type="project" value="GO_Central"/>
</dbReference>
<dbReference type="HOGENOM" id="CLU_1327782_0_0_1"/>
<dbReference type="InterPro" id="IPR000276">
    <property type="entry name" value="GPCR_Rhodpsn"/>
</dbReference>
<keyword evidence="7 10" id="KW-0675">Receptor</keyword>
<gene>
    <name evidence="13" type="ORF">NEMVEDRAFT_v1g205809</name>
</gene>
<keyword evidence="9 10" id="KW-0807">Transducer</keyword>
<evidence type="ECO:0000256" key="11">
    <source>
        <dbReference type="SAM" id="Phobius"/>
    </source>
</evidence>
<evidence type="ECO:0000313" key="14">
    <source>
        <dbReference type="Proteomes" id="UP000001593"/>
    </source>
</evidence>
<dbReference type="PANTHER" id="PTHR24246">
    <property type="entry name" value="OLFACTORY RECEPTOR AND ADENOSINE RECEPTOR"/>
    <property type="match status" value="1"/>
</dbReference>
<dbReference type="Pfam" id="PF00001">
    <property type="entry name" value="7tm_1"/>
    <property type="match status" value="1"/>
</dbReference>
<dbReference type="GO" id="GO:0001609">
    <property type="term" value="F:G protein-coupled adenosine receptor activity"/>
    <property type="evidence" value="ECO:0000318"/>
    <property type="project" value="GO_Central"/>
</dbReference>
<reference evidence="13 14" key="1">
    <citation type="journal article" date="2007" name="Science">
        <title>Sea anemone genome reveals ancestral eumetazoan gene repertoire and genomic organization.</title>
        <authorList>
            <person name="Putnam N.H."/>
            <person name="Srivastava M."/>
            <person name="Hellsten U."/>
            <person name="Dirks B."/>
            <person name="Chapman J."/>
            <person name="Salamov A."/>
            <person name="Terry A."/>
            <person name="Shapiro H."/>
            <person name="Lindquist E."/>
            <person name="Kapitonov V.V."/>
            <person name="Jurka J."/>
            <person name="Genikhovich G."/>
            <person name="Grigoriev I.V."/>
            <person name="Lucas S.M."/>
            <person name="Steele R.E."/>
            <person name="Finnerty J.R."/>
            <person name="Technau U."/>
            <person name="Martindale M.Q."/>
            <person name="Rokhsar D.S."/>
        </authorList>
    </citation>
    <scope>NUCLEOTIDE SEQUENCE [LARGE SCALE GENOMIC DNA]</scope>
    <source>
        <strain evidence="14">CH2 X CH6</strain>
    </source>
</reference>
<accession>A7S2J8</accession>
<evidence type="ECO:0000256" key="8">
    <source>
        <dbReference type="ARBA" id="ARBA00023180"/>
    </source>
</evidence>
<evidence type="ECO:0000256" key="2">
    <source>
        <dbReference type="ARBA" id="ARBA00022475"/>
    </source>
</evidence>
<feature type="transmembrane region" description="Helical" evidence="11">
    <location>
        <begin position="53"/>
        <end position="77"/>
    </location>
</feature>
<feature type="transmembrane region" description="Helical" evidence="11">
    <location>
        <begin position="131"/>
        <end position="156"/>
    </location>
</feature>
<comment type="similarity">
    <text evidence="10">Belongs to the G-protein coupled receptor 1 family.</text>
</comment>
<feature type="domain" description="G-protein coupled receptors family 1 profile" evidence="12">
    <location>
        <begin position="33"/>
        <end position="207"/>
    </location>
</feature>
<name>A7S2J8_NEMVE</name>
<dbReference type="PhylomeDB" id="A7S2J8"/>
<keyword evidence="4 11" id="KW-1133">Transmembrane helix</keyword>
<evidence type="ECO:0000256" key="9">
    <source>
        <dbReference type="ARBA" id="ARBA00023224"/>
    </source>
</evidence>
<keyword evidence="8" id="KW-0325">Glycoprotein</keyword>
<keyword evidence="5 10" id="KW-0297">G-protein coupled receptor</keyword>
<evidence type="ECO:0000313" key="13">
    <source>
        <dbReference type="EMBL" id="EDO42055.1"/>
    </source>
</evidence>
<keyword evidence="3 10" id="KW-0812">Transmembrane</keyword>
<evidence type="ECO:0000256" key="5">
    <source>
        <dbReference type="ARBA" id="ARBA00023040"/>
    </source>
</evidence>
<keyword evidence="2" id="KW-1003">Cell membrane</keyword>
<keyword evidence="14" id="KW-1185">Reference proteome</keyword>
<dbReference type="EMBL" id="DS469569">
    <property type="protein sequence ID" value="EDO42055.1"/>
    <property type="molecule type" value="Genomic_DNA"/>
</dbReference>
<dbReference type="PROSITE" id="PS50262">
    <property type="entry name" value="G_PROTEIN_RECEP_F1_2"/>
    <property type="match status" value="1"/>
</dbReference>
<dbReference type="Proteomes" id="UP000001593">
    <property type="component" value="Unassembled WGS sequence"/>
</dbReference>
<dbReference type="GO" id="GO:0007186">
    <property type="term" value="P:G protein-coupled receptor signaling pathway"/>
    <property type="evidence" value="ECO:0000318"/>
    <property type="project" value="GO_Central"/>
</dbReference>
<evidence type="ECO:0000256" key="1">
    <source>
        <dbReference type="ARBA" id="ARBA00004651"/>
    </source>
</evidence>
<dbReference type="PRINTS" id="PR00237">
    <property type="entry name" value="GPCRRHODOPSN"/>
</dbReference>
<keyword evidence="6 11" id="KW-0472">Membrane</keyword>
<feature type="transmembrane region" description="Helical" evidence="11">
    <location>
        <begin position="89"/>
        <end position="110"/>
    </location>
</feature>
<evidence type="ECO:0000256" key="10">
    <source>
        <dbReference type="RuleBase" id="RU000688"/>
    </source>
</evidence>
<evidence type="ECO:0000256" key="3">
    <source>
        <dbReference type="ARBA" id="ARBA00022692"/>
    </source>
</evidence>
<dbReference type="InterPro" id="IPR017452">
    <property type="entry name" value="GPCR_Rhodpsn_7TM"/>
</dbReference>
<dbReference type="eggNOG" id="KOG4220">
    <property type="taxonomic scope" value="Eukaryota"/>
</dbReference>
<dbReference type="InParanoid" id="A7S2J8"/>
<organism evidence="13 14">
    <name type="scientific">Nematostella vectensis</name>
    <name type="common">Starlet sea anemone</name>
    <dbReference type="NCBI Taxonomy" id="45351"/>
    <lineage>
        <taxon>Eukaryota</taxon>
        <taxon>Metazoa</taxon>
        <taxon>Cnidaria</taxon>
        <taxon>Anthozoa</taxon>
        <taxon>Hexacorallia</taxon>
        <taxon>Actiniaria</taxon>
        <taxon>Edwardsiidae</taxon>
        <taxon>Nematostella</taxon>
    </lineage>
</organism>
<protein>
    <recommendedName>
        <fullName evidence="12">G-protein coupled receptors family 1 profile domain-containing protein</fullName>
    </recommendedName>
</protein>
<evidence type="ECO:0000259" key="12">
    <source>
        <dbReference type="PROSITE" id="PS50262"/>
    </source>
</evidence>
<evidence type="ECO:0000256" key="4">
    <source>
        <dbReference type="ARBA" id="ARBA00022989"/>
    </source>
</evidence>
<dbReference type="PANTHER" id="PTHR24246:SF27">
    <property type="entry name" value="ADENOSINE RECEPTOR, ISOFORM A"/>
    <property type="match status" value="1"/>
</dbReference>
<dbReference type="AlphaFoldDB" id="A7S2J8"/>
<comment type="subcellular location">
    <subcellularLocation>
        <location evidence="1">Cell membrane</location>
        <topology evidence="1">Multi-pass membrane protein</topology>
    </subcellularLocation>
</comment>